<dbReference type="EMBL" id="CP133616">
    <property type="protein sequence ID" value="WMV31725.1"/>
    <property type="molecule type" value="Genomic_DNA"/>
</dbReference>
<keyword evidence="1" id="KW-0812">Transmembrane</keyword>
<dbReference type="AlphaFoldDB" id="A0AAF0R2Y1"/>
<keyword evidence="3" id="KW-1185">Reference proteome</keyword>
<keyword evidence="1" id="KW-0472">Membrane</keyword>
<evidence type="ECO:0000256" key="1">
    <source>
        <dbReference type="SAM" id="Phobius"/>
    </source>
</evidence>
<sequence length="37" mass="4560">MVVFKNLLSQFHIYIILFYKSFLIKLMMFMATMLMDH</sequence>
<protein>
    <submittedName>
        <fullName evidence="2">Uncharacterized protein</fullName>
    </submittedName>
</protein>
<accession>A0AAF0R2Y1</accession>
<proteinExistence type="predicted"/>
<reference evidence="2" key="1">
    <citation type="submission" date="2023-08" db="EMBL/GenBank/DDBJ databases">
        <title>A de novo genome assembly of Solanum verrucosum Schlechtendal, a Mexican diploid species geographically isolated from the other diploid A-genome species in potato relatives.</title>
        <authorList>
            <person name="Hosaka K."/>
        </authorList>
    </citation>
    <scope>NUCLEOTIDE SEQUENCE</scope>
    <source>
        <tissue evidence="2">Young leaves</tissue>
    </source>
</reference>
<evidence type="ECO:0000313" key="3">
    <source>
        <dbReference type="Proteomes" id="UP001234989"/>
    </source>
</evidence>
<dbReference type="Proteomes" id="UP001234989">
    <property type="component" value="Chromosome 5"/>
</dbReference>
<feature type="transmembrane region" description="Helical" evidence="1">
    <location>
        <begin position="12"/>
        <end position="35"/>
    </location>
</feature>
<keyword evidence="1" id="KW-1133">Transmembrane helix</keyword>
<organism evidence="2 3">
    <name type="scientific">Solanum verrucosum</name>
    <dbReference type="NCBI Taxonomy" id="315347"/>
    <lineage>
        <taxon>Eukaryota</taxon>
        <taxon>Viridiplantae</taxon>
        <taxon>Streptophyta</taxon>
        <taxon>Embryophyta</taxon>
        <taxon>Tracheophyta</taxon>
        <taxon>Spermatophyta</taxon>
        <taxon>Magnoliopsida</taxon>
        <taxon>eudicotyledons</taxon>
        <taxon>Gunneridae</taxon>
        <taxon>Pentapetalae</taxon>
        <taxon>asterids</taxon>
        <taxon>lamiids</taxon>
        <taxon>Solanales</taxon>
        <taxon>Solanaceae</taxon>
        <taxon>Solanoideae</taxon>
        <taxon>Solaneae</taxon>
        <taxon>Solanum</taxon>
    </lineage>
</organism>
<evidence type="ECO:0000313" key="2">
    <source>
        <dbReference type="EMBL" id="WMV31725.1"/>
    </source>
</evidence>
<name>A0AAF0R2Y1_SOLVR</name>
<gene>
    <name evidence="2" type="ORF">MTR67_025110</name>
</gene>